<feature type="domain" description="Glycoamylase-like" evidence="5">
    <location>
        <begin position="1334"/>
        <end position="1527"/>
    </location>
</feature>
<evidence type="ECO:0000259" key="6">
    <source>
        <dbReference type="Pfam" id="PF17167"/>
    </source>
</evidence>
<dbReference type="PANTHER" id="PTHR37469:SF2">
    <property type="entry name" value="CELLOBIONIC ACID PHOSPHORYLASE"/>
    <property type="match status" value="1"/>
</dbReference>
<dbReference type="Gene3D" id="1.50.10.140">
    <property type="match status" value="2"/>
</dbReference>
<evidence type="ECO:0000259" key="4">
    <source>
        <dbReference type="Pfam" id="PF06165"/>
    </source>
</evidence>
<proteinExistence type="predicted"/>
<dbReference type="Pfam" id="PF06165">
    <property type="entry name" value="GH94_b-supersand"/>
    <property type="match status" value="2"/>
</dbReference>
<keyword evidence="3" id="KW-0812">Transmembrane</keyword>
<dbReference type="Proteomes" id="UP000078410">
    <property type="component" value="Unassembled WGS sequence"/>
</dbReference>
<protein>
    <submittedName>
        <fullName evidence="7">Cyclic beta-1,2-glucan synthase</fullName>
        <ecNumber evidence="7">2.4.1.-</ecNumber>
    </submittedName>
</protein>
<feature type="domain" description="Glycosyl hydrolase 94 catalytic" evidence="6">
    <location>
        <begin position="2372"/>
        <end position="2796"/>
    </location>
</feature>
<feature type="domain" description="Glycosyl hydrolase 94 supersandwich" evidence="4">
    <location>
        <begin position="2087"/>
        <end position="2357"/>
    </location>
</feature>
<keyword evidence="1 7" id="KW-0328">Glycosyltransferase</keyword>
<dbReference type="InterPro" id="IPR037018">
    <property type="entry name" value="GH65_N"/>
</dbReference>
<evidence type="ECO:0000313" key="8">
    <source>
        <dbReference type="Proteomes" id="UP000078410"/>
    </source>
</evidence>
<accession>A0A1B7IRJ6</accession>
<sequence>MRPYRLMSKFMKLNIKRWLTASKSLETHAETPDWLGTESANESPIKAELFSAAQMERYGQKLARSHKLSATKLPYYLLKRLEDNEAIITRNCYLLNAGEKSGITPAGEWLLDNYYLIEEQIRVVRHHLPKNFGKGLPPLAAPHNCPRIYNIASEAIAHADGRWEAASLTSYIASYQQVTPLTLGELWALPGMLRLALIENLRRVSIEVADAQKERNLANVWVTRIFECAENTPADLIMVIADMARSRPPLSSAFVAELVRRLQGRGNMLSLPLTWVEQRLAETGVTTDHLIHRFNQQLAASQLSVSNSIAGLRLLSETNWADFAEAMSLVEQTLRQDPSGIYPTMHFDTRDHYRHIVEILARHSHHSEPEVASHILGMAQAMDATTPGNHVGYFLIGEGRAVLEEQLGANTSWVVRLRHSFNQIPLLSWLGSLSLLTTAFTADILSRTHQQGMGWPLALLALPLVVLISQLAINLLSEATTRFRSPLPLPRMDFSSGIPAEFCTMVVIPCLLTSRSGIDKLLNNLEVCFLGNSTANLYFALLTDFADSPDENSPENDELLHWAEAQMQNLNRRYAPVSTPLFFLLHRSAQWNEQQNVWMGYERKRGKLSMLNSWLREPTEQFAEVHSNVISPPAGVKYVITLDSDTVLPRDTAHKLVATMAHPLNHPKFDAVKQRVVKGYGILQPGLAEEIPRNGQGRYAAMCSNVPGNDPYSMMSSDIYQDLFGEGSFVGKGIYDVDTFVQATHNSCPENLVLSHDLLEGCYARSGLLSEVLLYEQYPNNYLTDVARRTRWIRGDWQLLNWLKLRVRKADGTHDKNPLSTLSRWKLLDNLRRSLVAPSFLTLVFCAILLVPNPFYWSGVLAAVLLLPTALVLLQDILNKPARRPFLQHLVLVSASGLKRLMRIGLGFITLPHEAGYSLRAIAVTLWRLGISHHNLNQWASFDQITERAKASPMRFYRAMWLNVVSGIALILLAAFFAPMLLFFAAPVGVLWCLAPLLLSWMSREPVRHTIAFNADNKRLLRQSSREIWAFFETFATEKENWLPPDNYQEIPHPVIAHRTSPTNIGLSLMANLTAWDFGYIPQGEMLQRITMTLDTLDKMEHYRGHLYNWYDTRTLAPLNPRYISSVDSGNMAGHLLTLSAGLTGLRNQPILNCTQLLMGIDDTLQILEKAWGQHAPTSLRQLRNHCKTAVTLHPSLLYPELKNMRAQSNRLHALCSHEDGRIRRWVDHLQHQLVIICHEWTHFLSWLPAGWDRESLPTLSWLAQTKHTGEGTPSESVIRQARTRLDIINELEQRLIEHARMDFVFLYNEVTSLLSVGYNCDNNKLDNSHYDLLPSEIRLTSFLAIATNQLPQKSWFALGRLFTTIDNETALMSWSGSMFEYLMPNLVMPTYPGSLLEEMSQSAVKRQIDWGKERGVPWGISESGYYSFDALQNYQYHAFGVPGLGLRRGLADDMVIAPYATMMALTVSPQKACENLLKLEKNGARGEYGFYEALDYTPSRLASGQMYAVVRSWMAHHQGMAFQALSHVLLGAPMVDRFMTSPSFQSARLLLQERVPDAVELYSPRRHFESHEGVLQLVQYETREFTDVDSLIPEVQLLSNSDYHLMISQSGGGYSRWKDLALTRWRSDATCDNWGAFCYISDPVTNEVWSNTWQPLGEPVSQYDAIFTDAGAEFKLVAGTVSVKTQIVVSPEDDIELRRVTLLHRGRQPRTFELTTYAEVVLAPKESDLAHPAFSNLFIQTELVPEQHAILCHRRPRAPDESCPWMFHTMVVHGQAQNETSFETDRAKFLGRGKTPANAVATTQSGLLSNSAGPVLDPILAIRQSIVLQPGLPVTVDIIYGVTESRQHSQALVEKYHDHPIADRVFELAWSHSQIVLRQINANEDDATLFNRLASAVLFPGPELRADAKTLCRNRRGQSGLWGWSISGDLPIVILNVTSDESILLITTMIQAHHYWRLKGLAVDLVILNDNPGGYQQELQNQIIELLMAGSEANQIDKPGGIFVRNGEHMSAEDRLLLLSVAQIVLDDRAGGLKEQLNQRLQVAIPAQQAFTPRAVIPANQHDAWQPDTSALVFFNGRGGFSQDGREYQITLDENDQTPAPWANVLANNSFGTVISEAGQAYTWYENAHEYRLTPWENDPISDRSGEAYYLRDEESGAVWSPTTLPVRGNGHYLSRHGFGYSVFAHRETGIDTELTVLVAEYAPVKIAILTLSNTSGRTRKISVTGYVEWTLGESRSKSAMHVVTRTSTTGRGCGVLANNFYCSNGSERTAFFAVTGMHCSVTGDRREFLGRNGQQRDPSAMKQRTLSDKTGAGLDPCGAVQSATTLIDGDQRTFIFVLGIGQNPQEAESLINQYLSEDAARSELSNVHSYWHRMLDQIVISTPDPAVNLLANGWLLYQTIACRLMARSGYYQSGGAFGFRDQLQDTLALSHAAPERLREQILLCASRQFVEGDVQHWWHPPLGNGVRTRCSDDYLWLPLSICHYVETTGDTGLLEHRLPYLEGRELQPGEESAYEQPVISALEETLWQHGVKAIRHGLRFGQHGLPLMGAGDWNDGMNLVGLEGKGESVWLGFFLYEVLQRFANLAEQIHDNDTAVLCRAEAAKLQINLEASAWDGAWYRRGYFDSGEALGSQSAKECQIDAIAQSWAVLSGAGSTERCAQAMQALDSRLVDNEAGLIKLLTPPFNGNGPNPGYIQGYLPGVRENGGQYTHGAIWAVMAFARSGNIERAWQLWSLINPINHGLTADATDRYKVEPYVMTADIYSVSPHTGRGGWSWYTGSAGWAYRLIIETLLGIQRQSGTITVRPLLPREWSTVSLVYRHGSSDYQINVARSVGEYQIMLDGQLLPGDTIPLTDDGLRHIVEIKQGGVL</sequence>
<dbReference type="InterPro" id="IPR052047">
    <property type="entry name" value="GH94_Enzymes"/>
</dbReference>
<dbReference type="InterPro" id="IPR033432">
    <property type="entry name" value="GH94_catalytic"/>
</dbReference>
<keyword evidence="3" id="KW-1133">Transmembrane helix</keyword>
<keyword evidence="2 7" id="KW-0808">Transferase</keyword>
<name>A0A1B7IRJ6_9ENTR</name>
<dbReference type="Gene3D" id="2.60.420.10">
    <property type="entry name" value="Maltose phosphorylase, domain 3"/>
    <property type="match status" value="1"/>
</dbReference>
<feature type="transmembrane region" description="Helical" evidence="3">
    <location>
        <begin position="834"/>
        <end position="850"/>
    </location>
</feature>
<feature type="transmembrane region" description="Helical" evidence="3">
    <location>
        <begin position="856"/>
        <end position="874"/>
    </location>
</feature>
<dbReference type="GO" id="GO:0030246">
    <property type="term" value="F:carbohydrate binding"/>
    <property type="evidence" value="ECO:0007669"/>
    <property type="project" value="InterPro"/>
</dbReference>
<dbReference type="SUPFAM" id="SSF74650">
    <property type="entry name" value="Galactose mutarotase-like"/>
    <property type="match status" value="2"/>
</dbReference>
<reference evidence="7 8" key="1">
    <citation type="submission" date="2016-04" db="EMBL/GenBank/DDBJ databases">
        <title>ATOL: Assembling a taxonomically balanced genome-scale reconstruction of the evolutionary history of the Enterobacteriaceae.</title>
        <authorList>
            <person name="Plunkett G.III."/>
            <person name="Neeno-Eckwall E.C."/>
            <person name="Glasner J.D."/>
            <person name="Perna N.T."/>
        </authorList>
    </citation>
    <scope>NUCLEOTIDE SEQUENCE [LARGE SCALE GENOMIC DNA]</scope>
    <source>
        <strain evidence="7 8">ATCC 51605</strain>
    </source>
</reference>
<feature type="transmembrane region" description="Helical" evidence="3">
    <location>
        <begin position="457"/>
        <end position="476"/>
    </location>
</feature>
<evidence type="ECO:0000256" key="1">
    <source>
        <dbReference type="ARBA" id="ARBA00022676"/>
    </source>
</evidence>
<dbReference type="Gene3D" id="2.70.98.40">
    <property type="entry name" value="Glycoside hydrolase, family 65, N-terminal domain"/>
    <property type="match status" value="2"/>
</dbReference>
<dbReference type="Pfam" id="PF17167">
    <property type="entry name" value="Glyco_hydro_94"/>
    <property type="match status" value="1"/>
</dbReference>
<dbReference type="EMBL" id="LXER01000015">
    <property type="protein sequence ID" value="OAT32388.1"/>
    <property type="molecule type" value="Genomic_DNA"/>
</dbReference>
<dbReference type="EC" id="2.4.1.-" evidence="7"/>
<dbReference type="InterPro" id="IPR008928">
    <property type="entry name" value="6-hairpin_glycosidase_sf"/>
</dbReference>
<dbReference type="PATRIC" id="fig|1354251.4.peg.1571"/>
<dbReference type="Pfam" id="PF10091">
    <property type="entry name" value="Glycoamylase"/>
    <property type="match status" value="1"/>
</dbReference>
<keyword evidence="8" id="KW-1185">Reference proteome</keyword>
<dbReference type="Gene3D" id="1.50.10.10">
    <property type="match status" value="1"/>
</dbReference>
<dbReference type="InterPro" id="IPR012341">
    <property type="entry name" value="6hp_glycosidase-like_sf"/>
</dbReference>
<dbReference type="PANTHER" id="PTHR37469">
    <property type="entry name" value="CELLOBIONIC ACID PHOSPHORYLASE-RELATED"/>
    <property type="match status" value="1"/>
</dbReference>
<dbReference type="InterPro" id="IPR010383">
    <property type="entry name" value="Glyco_hydrolase_94_b-supersand"/>
</dbReference>
<evidence type="ECO:0000256" key="2">
    <source>
        <dbReference type="ARBA" id="ARBA00022679"/>
    </source>
</evidence>
<dbReference type="GO" id="GO:0016757">
    <property type="term" value="F:glycosyltransferase activity"/>
    <property type="evidence" value="ECO:0007669"/>
    <property type="project" value="UniProtKB-KW"/>
</dbReference>
<gene>
    <name evidence="7" type="ORF">M975_1523</name>
</gene>
<feature type="domain" description="Glycosyl hydrolase 94 supersandwich" evidence="4">
    <location>
        <begin position="1581"/>
        <end position="1859"/>
    </location>
</feature>
<dbReference type="InterPro" id="IPR019282">
    <property type="entry name" value="Glycoamylase-like_cons_dom"/>
</dbReference>
<keyword evidence="3" id="KW-0472">Membrane</keyword>
<dbReference type="CDD" id="cd11756">
    <property type="entry name" value="GH94N_ChvB_NdvB_1_like"/>
    <property type="match status" value="1"/>
</dbReference>
<dbReference type="InterPro" id="IPR011013">
    <property type="entry name" value="Gal_mutarotase_sf_dom"/>
</dbReference>
<organism evidence="7 8">
    <name type="scientific">Buttiauxella brennerae ATCC 51605</name>
    <dbReference type="NCBI Taxonomy" id="1354251"/>
    <lineage>
        <taxon>Bacteria</taxon>
        <taxon>Pseudomonadati</taxon>
        <taxon>Pseudomonadota</taxon>
        <taxon>Gammaproteobacteria</taxon>
        <taxon>Enterobacterales</taxon>
        <taxon>Enterobacteriaceae</taxon>
        <taxon>Buttiauxella</taxon>
    </lineage>
</organism>
<feature type="transmembrane region" description="Helical" evidence="3">
    <location>
        <begin position="960"/>
        <end position="978"/>
    </location>
</feature>
<dbReference type="CDD" id="cd11753">
    <property type="entry name" value="GH94N_ChvB_NdvB_2_like"/>
    <property type="match status" value="1"/>
</dbReference>
<evidence type="ECO:0000313" key="7">
    <source>
        <dbReference type="EMBL" id="OAT32388.1"/>
    </source>
</evidence>
<dbReference type="SUPFAM" id="SSF48208">
    <property type="entry name" value="Six-hairpin glycosidases"/>
    <property type="match status" value="1"/>
</dbReference>
<dbReference type="InterPro" id="IPR037820">
    <property type="entry name" value="GH94N_NdvB"/>
</dbReference>
<evidence type="ECO:0000259" key="5">
    <source>
        <dbReference type="Pfam" id="PF10091"/>
    </source>
</evidence>
<comment type="caution">
    <text evidence="7">The sequence shown here is derived from an EMBL/GenBank/DDBJ whole genome shotgun (WGS) entry which is preliminary data.</text>
</comment>
<dbReference type="InterPro" id="IPR037824">
    <property type="entry name" value="GH94N_2_NdvB"/>
</dbReference>
<evidence type="ECO:0000256" key="3">
    <source>
        <dbReference type="SAM" id="Phobius"/>
    </source>
</evidence>
<dbReference type="GO" id="GO:0005975">
    <property type="term" value="P:carbohydrate metabolic process"/>
    <property type="evidence" value="ECO:0007669"/>
    <property type="project" value="InterPro"/>
</dbReference>
<dbReference type="SMART" id="SM01068">
    <property type="entry name" value="CBM_X"/>
    <property type="match status" value="2"/>
</dbReference>